<dbReference type="Gene3D" id="1.10.150.120">
    <property type="entry name" value="[2Fe-2S]-binding domain"/>
    <property type="match status" value="1"/>
</dbReference>
<dbReference type="PROSITE" id="PS00197">
    <property type="entry name" value="2FE2S_FER_1"/>
    <property type="match status" value="1"/>
</dbReference>
<evidence type="ECO:0000256" key="1">
    <source>
        <dbReference type="ARBA" id="ARBA00022714"/>
    </source>
</evidence>
<dbReference type="InterPro" id="IPR006058">
    <property type="entry name" value="2Fe2S_fd_BS"/>
</dbReference>
<dbReference type="GO" id="GO:0016491">
    <property type="term" value="F:oxidoreductase activity"/>
    <property type="evidence" value="ECO:0007669"/>
    <property type="project" value="UniProtKB-KW"/>
</dbReference>
<keyword evidence="5" id="KW-0411">Iron-sulfur</keyword>
<name>A0A520S4H2_9GAMM</name>
<dbReference type="EMBL" id="SHAG01000003">
    <property type="protein sequence ID" value="RZO77341.1"/>
    <property type="molecule type" value="Genomic_DNA"/>
</dbReference>
<dbReference type="FunFam" id="1.10.150.120:FF:000003">
    <property type="entry name" value="Carbon monoxide dehydrogenase, small subunit"/>
    <property type="match status" value="1"/>
</dbReference>
<evidence type="ECO:0000256" key="5">
    <source>
        <dbReference type="ARBA" id="ARBA00023014"/>
    </source>
</evidence>
<dbReference type="AlphaFoldDB" id="A0A520S4H2"/>
<keyword evidence="2" id="KW-0479">Metal-binding</keyword>
<dbReference type="PROSITE" id="PS51085">
    <property type="entry name" value="2FE2S_FER_2"/>
    <property type="match status" value="1"/>
</dbReference>
<gene>
    <name evidence="7" type="ORF">EVA68_01770</name>
</gene>
<keyword evidence="1" id="KW-0001">2Fe-2S</keyword>
<accession>A0A520S4H2</accession>
<dbReference type="InterPro" id="IPR012675">
    <property type="entry name" value="Beta-grasp_dom_sf"/>
</dbReference>
<evidence type="ECO:0000256" key="2">
    <source>
        <dbReference type="ARBA" id="ARBA00022723"/>
    </source>
</evidence>
<dbReference type="PANTHER" id="PTHR44379:SF5">
    <property type="entry name" value="OXIDOREDUCTASE WITH IRON-SULFUR SUBUNIT"/>
    <property type="match status" value="1"/>
</dbReference>
<evidence type="ECO:0000256" key="4">
    <source>
        <dbReference type="ARBA" id="ARBA00023004"/>
    </source>
</evidence>
<dbReference type="InterPro" id="IPR036884">
    <property type="entry name" value="2Fe-2S-bd_dom_sf"/>
</dbReference>
<evidence type="ECO:0000259" key="6">
    <source>
        <dbReference type="PROSITE" id="PS51085"/>
    </source>
</evidence>
<dbReference type="Pfam" id="PF00111">
    <property type="entry name" value="Fer2"/>
    <property type="match status" value="1"/>
</dbReference>
<dbReference type="CDD" id="cd00207">
    <property type="entry name" value="fer2"/>
    <property type="match status" value="1"/>
</dbReference>
<dbReference type="InterPro" id="IPR001041">
    <property type="entry name" value="2Fe-2S_ferredoxin-type"/>
</dbReference>
<organism evidence="7 8">
    <name type="scientific">OM182 bacterium</name>
    <dbReference type="NCBI Taxonomy" id="2510334"/>
    <lineage>
        <taxon>Bacteria</taxon>
        <taxon>Pseudomonadati</taxon>
        <taxon>Pseudomonadota</taxon>
        <taxon>Gammaproteobacteria</taxon>
        <taxon>OMG group</taxon>
        <taxon>OM182 clade</taxon>
    </lineage>
</organism>
<dbReference type="SUPFAM" id="SSF54292">
    <property type="entry name" value="2Fe-2S ferredoxin-like"/>
    <property type="match status" value="1"/>
</dbReference>
<dbReference type="SUPFAM" id="SSF47741">
    <property type="entry name" value="CO dehydrogenase ISP C-domain like"/>
    <property type="match status" value="1"/>
</dbReference>
<evidence type="ECO:0000313" key="7">
    <source>
        <dbReference type="EMBL" id="RZO77341.1"/>
    </source>
</evidence>
<dbReference type="Gene3D" id="3.10.20.30">
    <property type="match status" value="1"/>
</dbReference>
<dbReference type="Proteomes" id="UP000316199">
    <property type="component" value="Unassembled WGS sequence"/>
</dbReference>
<reference evidence="7 8" key="1">
    <citation type="submission" date="2019-02" db="EMBL/GenBank/DDBJ databases">
        <title>Prokaryotic population dynamics and viral predation in marine succession experiment using metagenomics: the confinement effect.</title>
        <authorList>
            <person name="Haro-Moreno J.M."/>
            <person name="Rodriguez-Valera F."/>
            <person name="Lopez-Perez M."/>
        </authorList>
    </citation>
    <scope>NUCLEOTIDE SEQUENCE [LARGE SCALE GENOMIC DNA]</scope>
    <source>
        <strain evidence="7">MED-G157</strain>
    </source>
</reference>
<dbReference type="InterPro" id="IPR036010">
    <property type="entry name" value="2Fe-2S_ferredoxin-like_sf"/>
</dbReference>
<proteinExistence type="predicted"/>
<dbReference type="Pfam" id="PF01799">
    <property type="entry name" value="Fer2_2"/>
    <property type="match status" value="1"/>
</dbReference>
<comment type="caution">
    <text evidence="7">The sequence shown here is derived from an EMBL/GenBank/DDBJ whole genome shotgun (WGS) entry which is preliminary data.</text>
</comment>
<protein>
    <submittedName>
        <fullName evidence="7">(2Fe-2S)-binding protein</fullName>
    </submittedName>
</protein>
<evidence type="ECO:0000256" key="3">
    <source>
        <dbReference type="ARBA" id="ARBA00023002"/>
    </source>
</evidence>
<keyword evidence="4" id="KW-0408">Iron</keyword>
<dbReference type="GO" id="GO:0046872">
    <property type="term" value="F:metal ion binding"/>
    <property type="evidence" value="ECO:0007669"/>
    <property type="project" value="UniProtKB-KW"/>
</dbReference>
<keyword evidence="3" id="KW-0560">Oxidoreductase</keyword>
<sequence>MTGTLVNTTVNGDAVQFACPTDESLLDSLRDRIGLTGVKEGCGTGDCGACSITLDGELVCSCLVLGVEANGREIGTVEGLADGDKLHPLQDQFINNAALQCGICTPGFLVAAKALLDKNNNPTEEEIRYALAGNLCRCTGYDKIVRAVQAASKDLRKKK</sequence>
<dbReference type="InterPro" id="IPR002888">
    <property type="entry name" value="2Fe-2S-bd"/>
</dbReference>
<evidence type="ECO:0000313" key="8">
    <source>
        <dbReference type="Proteomes" id="UP000316199"/>
    </source>
</evidence>
<dbReference type="GO" id="GO:0051537">
    <property type="term" value="F:2 iron, 2 sulfur cluster binding"/>
    <property type="evidence" value="ECO:0007669"/>
    <property type="project" value="UniProtKB-KW"/>
</dbReference>
<feature type="domain" description="2Fe-2S ferredoxin-type" evidence="6">
    <location>
        <begin position="4"/>
        <end position="80"/>
    </location>
</feature>
<dbReference type="InterPro" id="IPR051452">
    <property type="entry name" value="Diverse_Oxidoreductases"/>
</dbReference>
<dbReference type="PANTHER" id="PTHR44379">
    <property type="entry name" value="OXIDOREDUCTASE WITH IRON-SULFUR SUBUNIT"/>
    <property type="match status" value="1"/>
</dbReference>